<dbReference type="Gene3D" id="3.40.50.40">
    <property type="match status" value="1"/>
</dbReference>
<dbReference type="SUPFAM" id="SSF53774">
    <property type="entry name" value="Glutaminase/Asparaginase"/>
    <property type="match status" value="1"/>
</dbReference>
<dbReference type="InterPro" id="IPR040919">
    <property type="entry name" value="Asparaginase_C"/>
</dbReference>
<dbReference type="PIRSF" id="PIRSF500176">
    <property type="entry name" value="L_ASNase"/>
    <property type="match status" value="1"/>
</dbReference>
<protein>
    <recommendedName>
        <fullName evidence="1">Asparaginase/glutaminase C-terminal domain-containing protein</fullName>
    </recommendedName>
</protein>
<dbReference type="Pfam" id="PF17763">
    <property type="entry name" value="Asparaginase_C"/>
    <property type="match status" value="1"/>
</dbReference>
<dbReference type="InterPro" id="IPR006034">
    <property type="entry name" value="Asparaginase/glutaminase-like"/>
</dbReference>
<dbReference type="Proteomes" id="UP000241848">
    <property type="component" value="Unassembled WGS sequence"/>
</dbReference>
<dbReference type="AlphaFoldDB" id="A0A2T2WCU6"/>
<feature type="domain" description="Asparaginase/glutaminase C-terminal" evidence="1">
    <location>
        <begin position="17"/>
        <end position="77"/>
    </location>
</feature>
<gene>
    <name evidence="2" type="ORF">C7B45_16780</name>
</gene>
<dbReference type="EMBL" id="PXYV01000091">
    <property type="protein sequence ID" value="PSR20065.1"/>
    <property type="molecule type" value="Genomic_DNA"/>
</dbReference>
<organism evidence="2 3">
    <name type="scientific">Sulfobacillus acidophilus</name>
    <dbReference type="NCBI Taxonomy" id="53633"/>
    <lineage>
        <taxon>Bacteria</taxon>
        <taxon>Bacillati</taxon>
        <taxon>Bacillota</taxon>
        <taxon>Clostridia</taxon>
        <taxon>Eubacteriales</taxon>
        <taxon>Clostridiales Family XVII. Incertae Sedis</taxon>
        <taxon>Sulfobacillus</taxon>
    </lineage>
</organism>
<reference evidence="2 3" key="1">
    <citation type="journal article" date="2014" name="BMC Genomics">
        <title>Comparison of environmental and isolate Sulfobacillus genomes reveals diverse carbon, sulfur, nitrogen, and hydrogen metabolisms.</title>
        <authorList>
            <person name="Justice N.B."/>
            <person name="Norman A."/>
            <person name="Brown C.T."/>
            <person name="Singh A."/>
            <person name="Thomas B.C."/>
            <person name="Banfield J.F."/>
        </authorList>
    </citation>
    <scope>NUCLEOTIDE SEQUENCE [LARGE SCALE GENOMIC DNA]</scope>
    <source>
        <strain evidence="2">AMDSBA3</strain>
    </source>
</reference>
<name>A0A2T2WCU6_9FIRM</name>
<accession>A0A2T2WCU6</accession>
<evidence type="ECO:0000313" key="2">
    <source>
        <dbReference type="EMBL" id="PSR20065.1"/>
    </source>
</evidence>
<evidence type="ECO:0000259" key="1">
    <source>
        <dbReference type="Pfam" id="PF17763"/>
    </source>
</evidence>
<sequence length="96" mass="9824">MIWFAGGTRSVPWEVTHLHGLVVAASGVGTVNAAVADQIRVACAHNVAVVVTTRAGSGPVFPVYGGAGGSQTLDSLGVKITWLHPFEDAIVAYGIP</sequence>
<dbReference type="InterPro" id="IPR027473">
    <property type="entry name" value="L-asparaginase_C"/>
</dbReference>
<evidence type="ECO:0000313" key="3">
    <source>
        <dbReference type="Proteomes" id="UP000241848"/>
    </source>
</evidence>
<dbReference type="PIRSF" id="PIRSF001220">
    <property type="entry name" value="L-ASNase_gatD"/>
    <property type="match status" value="1"/>
</dbReference>
<comment type="caution">
    <text evidence="2">The sequence shown here is derived from an EMBL/GenBank/DDBJ whole genome shotgun (WGS) entry which is preliminary data.</text>
</comment>
<proteinExistence type="predicted"/>
<dbReference type="InterPro" id="IPR036152">
    <property type="entry name" value="Asp/glu_Ase-like_sf"/>
</dbReference>